<dbReference type="GO" id="GO:0022900">
    <property type="term" value="P:electron transport chain"/>
    <property type="evidence" value="ECO:0007669"/>
    <property type="project" value="UniProtKB-UniRule"/>
</dbReference>
<feature type="binding site" evidence="8">
    <location>
        <position position="368"/>
    </location>
    <ligand>
        <name>[4Fe-4S] cluster</name>
        <dbReference type="ChEBI" id="CHEBI:49883"/>
        <label>1</label>
    </ligand>
</feature>
<dbReference type="EMBL" id="JACRST010000001">
    <property type="protein sequence ID" value="MBC8545511.1"/>
    <property type="molecule type" value="Genomic_DNA"/>
</dbReference>
<comment type="subcellular location">
    <subcellularLocation>
        <location evidence="8">Cell membrane</location>
        <topology evidence="8">Peripheral membrane protein</topology>
    </subcellularLocation>
</comment>
<feature type="binding site" evidence="8">
    <location>
        <position position="404"/>
    </location>
    <ligand>
        <name>[4Fe-4S] cluster</name>
        <dbReference type="ChEBI" id="CHEBI:49883"/>
        <label>2</label>
    </ligand>
</feature>
<evidence type="ECO:0000256" key="7">
    <source>
        <dbReference type="ARBA" id="ARBA00023014"/>
    </source>
</evidence>
<feature type="binding site" evidence="8">
    <location>
        <position position="372"/>
    </location>
    <ligand>
        <name>[4Fe-4S] cluster</name>
        <dbReference type="ChEBI" id="CHEBI:49883"/>
        <label>2</label>
    </ligand>
</feature>
<keyword evidence="2 8" id="KW-0004">4Fe-4S</keyword>
<dbReference type="InterPro" id="IPR010208">
    <property type="entry name" value="Ion_transpt_RnfC/RsxC"/>
</dbReference>
<evidence type="ECO:0000313" key="11">
    <source>
        <dbReference type="Proteomes" id="UP000653127"/>
    </source>
</evidence>
<feature type="domain" description="4Fe-4S ferredoxin-type" evidence="9">
    <location>
        <begin position="353"/>
        <end position="382"/>
    </location>
</feature>
<dbReference type="GO" id="GO:0046872">
    <property type="term" value="F:metal ion binding"/>
    <property type="evidence" value="ECO:0007669"/>
    <property type="project" value="UniProtKB-KW"/>
</dbReference>
<dbReference type="Pfam" id="PF01512">
    <property type="entry name" value="Complex1_51K"/>
    <property type="match status" value="1"/>
</dbReference>
<comment type="subunit">
    <text evidence="8">The complex is composed of six subunits: RnfA, RnfB, RnfC, RnfD, RnfE and RnfG.</text>
</comment>
<evidence type="ECO:0000256" key="4">
    <source>
        <dbReference type="ARBA" id="ARBA00022737"/>
    </source>
</evidence>
<dbReference type="PROSITE" id="PS51379">
    <property type="entry name" value="4FE4S_FER_2"/>
    <property type="match status" value="1"/>
</dbReference>
<evidence type="ECO:0000256" key="6">
    <source>
        <dbReference type="ARBA" id="ARBA00023004"/>
    </source>
</evidence>
<comment type="caution">
    <text evidence="10">The sequence shown here is derived from an EMBL/GenBank/DDBJ whole genome shotgun (WGS) entry which is preliminary data.</text>
</comment>
<dbReference type="GO" id="GO:0009055">
    <property type="term" value="F:electron transfer activity"/>
    <property type="evidence" value="ECO:0007669"/>
    <property type="project" value="InterPro"/>
</dbReference>
<keyword evidence="11" id="KW-1185">Reference proteome</keyword>
<proteinExistence type="inferred from homology"/>
<dbReference type="Pfam" id="PF13237">
    <property type="entry name" value="Fer4_10"/>
    <property type="match status" value="1"/>
</dbReference>
<dbReference type="InterPro" id="IPR011538">
    <property type="entry name" value="Nuo51_FMN-bd"/>
</dbReference>
<dbReference type="SUPFAM" id="SSF142019">
    <property type="entry name" value="Nqo1 FMN-binding domain-like"/>
    <property type="match status" value="1"/>
</dbReference>
<dbReference type="Proteomes" id="UP000653127">
    <property type="component" value="Unassembled WGS sequence"/>
</dbReference>
<dbReference type="PANTHER" id="PTHR43034">
    <property type="entry name" value="ION-TRANSLOCATING OXIDOREDUCTASE COMPLEX SUBUNIT C"/>
    <property type="match status" value="1"/>
</dbReference>
<dbReference type="AlphaFoldDB" id="A0A926I3U5"/>
<dbReference type="InterPro" id="IPR017900">
    <property type="entry name" value="4Fe4S_Fe_S_CS"/>
</dbReference>
<dbReference type="PROSITE" id="PS00198">
    <property type="entry name" value="4FE4S_FER_1"/>
    <property type="match status" value="1"/>
</dbReference>
<evidence type="ECO:0000256" key="2">
    <source>
        <dbReference type="ARBA" id="ARBA00022485"/>
    </source>
</evidence>
<keyword evidence="1 8" id="KW-0813">Transport</keyword>
<dbReference type="RefSeq" id="WP_249281664.1">
    <property type="nucleotide sequence ID" value="NZ_JACRST010000001.1"/>
</dbReference>
<dbReference type="NCBIfam" id="NF003454">
    <property type="entry name" value="PRK05035.1"/>
    <property type="match status" value="1"/>
</dbReference>
<dbReference type="SUPFAM" id="SSF46548">
    <property type="entry name" value="alpha-helical ferredoxin"/>
    <property type="match status" value="1"/>
</dbReference>
<feature type="binding site" evidence="8">
    <location>
        <position position="365"/>
    </location>
    <ligand>
        <name>[4Fe-4S] cluster</name>
        <dbReference type="ChEBI" id="CHEBI:49883"/>
        <label>1</label>
    </ligand>
</feature>
<evidence type="ECO:0000256" key="3">
    <source>
        <dbReference type="ARBA" id="ARBA00022723"/>
    </source>
</evidence>
<dbReference type="InterPro" id="IPR019554">
    <property type="entry name" value="Soluble_ligand-bd"/>
</dbReference>
<dbReference type="InterPro" id="IPR037225">
    <property type="entry name" value="Nuo51_FMN-bd_sf"/>
</dbReference>
<dbReference type="NCBIfam" id="TIGR01945">
    <property type="entry name" value="rnfC"/>
    <property type="match status" value="1"/>
</dbReference>
<keyword evidence="8" id="KW-1003">Cell membrane</keyword>
<dbReference type="Gene3D" id="3.30.70.20">
    <property type="match status" value="1"/>
</dbReference>
<name>A0A926I3U5_9FIRM</name>
<evidence type="ECO:0000256" key="5">
    <source>
        <dbReference type="ARBA" id="ARBA00022982"/>
    </source>
</evidence>
<dbReference type="InterPro" id="IPR026902">
    <property type="entry name" value="RnfC_N"/>
</dbReference>
<keyword evidence="4 8" id="KW-0677">Repeat</keyword>
<evidence type="ECO:0000256" key="8">
    <source>
        <dbReference type="HAMAP-Rule" id="MF_00461"/>
    </source>
</evidence>
<keyword evidence="7 8" id="KW-0411">Iron-sulfur</keyword>
<organism evidence="10 11">
    <name type="scientific">Ligaoa zhengdingensis</name>
    <dbReference type="NCBI Taxonomy" id="2763658"/>
    <lineage>
        <taxon>Bacteria</taxon>
        <taxon>Bacillati</taxon>
        <taxon>Bacillota</taxon>
        <taxon>Clostridia</taxon>
        <taxon>Eubacteriales</taxon>
        <taxon>Oscillospiraceae</taxon>
        <taxon>Ligaoa</taxon>
    </lineage>
</organism>
<accession>A0A926I3U5</accession>
<feature type="binding site" evidence="8">
    <location>
        <position position="411"/>
    </location>
    <ligand>
        <name>[4Fe-4S] cluster</name>
        <dbReference type="ChEBI" id="CHEBI:49883"/>
        <label>1</label>
    </ligand>
</feature>
<evidence type="ECO:0000313" key="10">
    <source>
        <dbReference type="EMBL" id="MBC8545511.1"/>
    </source>
</evidence>
<gene>
    <name evidence="10" type="primary">rsxC</name>
    <name evidence="8" type="synonym">rnfC</name>
    <name evidence="10" type="ORF">H8711_00985</name>
</gene>
<dbReference type="PANTHER" id="PTHR43034:SF2">
    <property type="entry name" value="ION-TRANSLOCATING OXIDOREDUCTASE COMPLEX SUBUNIT C"/>
    <property type="match status" value="1"/>
</dbReference>
<feature type="binding site" evidence="8">
    <location>
        <position position="362"/>
    </location>
    <ligand>
        <name>[4Fe-4S] cluster</name>
        <dbReference type="ChEBI" id="CHEBI:49883"/>
        <label>1</label>
    </ligand>
</feature>
<dbReference type="Pfam" id="PF10531">
    <property type="entry name" value="SLBB"/>
    <property type="match status" value="1"/>
</dbReference>
<dbReference type="InterPro" id="IPR017896">
    <property type="entry name" value="4Fe4S_Fe-S-bd"/>
</dbReference>
<sequence>MLRKHLNGIHVPHHKNTSDCATVTMPVPDSVAISLLQHMGAPDKPLVKAGDEVKVGQLIADSDAFLSAPIHSSVSGVVKGFEDYITPTGQRTQSIIIEADKLQTVSETVAPPHVTNRQEFISAIQRSGLVGLGGAGFPAHIKLNPKNLDEVDTLVVNGAECEPYITADNRELLENGEGVLEGIDQVCKYLDIKAVRIGIEDNKPEAIAHMKQLIAGRPGYEVKALRARYPQGAEKVIIYECTGRVVPEGKLPADAGVLVMNVSSVAFVAQYLKTGMPLINKRLTVDGSAVKEPKNVLVPIGTRMIDVINFCGGYKSEPRLLLMGGPMMGTAIYDDTYSVIKNNNAILAFDKKDAPDIQETACIRCGRCVNACPINLMPAAIERAYKLKDVESLKDLKVNLCMECGCCAFVCPAKRNLVQTNKLSKKLLRESSKK</sequence>
<keyword evidence="8" id="KW-1278">Translocase</keyword>
<reference evidence="10" key="1">
    <citation type="submission" date="2020-08" db="EMBL/GenBank/DDBJ databases">
        <title>Genome public.</title>
        <authorList>
            <person name="Liu C."/>
            <person name="Sun Q."/>
        </authorList>
    </citation>
    <scope>NUCLEOTIDE SEQUENCE</scope>
    <source>
        <strain evidence="10">NSJ-31</strain>
    </source>
</reference>
<keyword evidence="3 8" id="KW-0479">Metal-binding</keyword>
<comment type="function">
    <text evidence="8">Part of a membrane-bound complex that couples electron transfer with translocation of ions across the membrane.</text>
</comment>
<keyword evidence="8" id="KW-0472">Membrane</keyword>
<dbReference type="SUPFAM" id="SSF142984">
    <property type="entry name" value="Nqo1 middle domain-like"/>
    <property type="match status" value="1"/>
</dbReference>
<protein>
    <recommendedName>
        <fullName evidence="8">Ion-translocating oxidoreductase complex subunit C</fullName>
        <ecNumber evidence="8">7.-.-.-</ecNumber>
    </recommendedName>
    <alternativeName>
        <fullName evidence="8">Rnf electron transport complex subunit C</fullName>
    </alternativeName>
</protein>
<dbReference type="HAMAP" id="MF_00461">
    <property type="entry name" value="RsxC_RnfC"/>
    <property type="match status" value="1"/>
</dbReference>
<feature type="binding site" evidence="8">
    <location>
        <position position="401"/>
    </location>
    <ligand>
        <name>[4Fe-4S] cluster</name>
        <dbReference type="ChEBI" id="CHEBI:49883"/>
        <label>2</label>
    </ligand>
</feature>
<evidence type="ECO:0000259" key="9">
    <source>
        <dbReference type="PROSITE" id="PS51379"/>
    </source>
</evidence>
<dbReference type="GO" id="GO:0051539">
    <property type="term" value="F:4 iron, 4 sulfur cluster binding"/>
    <property type="evidence" value="ECO:0007669"/>
    <property type="project" value="UniProtKB-KW"/>
</dbReference>
<feature type="binding site" evidence="8">
    <location>
        <position position="407"/>
    </location>
    <ligand>
        <name>[4Fe-4S] cluster</name>
        <dbReference type="ChEBI" id="CHEBI:49883"/>
        <label>2</label>
    </ligand>
</feature>
<keyword evidence="5 8" id="KW-0249">Electron transport</keyword>
<comment type="similarity">
    <text evidence="8">Belongs to the 4Fe4S bacterial-type ferredoxin family. RnfC subfamily.</text>
</comment>
<dbReference type="GO" id="GO:0005886">
    <property type="term" value="C:plasma membrane"/>
    <property type="evidence" value="ECO:0007669"/>
    <property type="project" value="UniProtKB-SubCell"/>
</dbReference>
<keyword evidence="6 8" id="KW-0408">Iron</keyword>
<comment type="cofactor">
    <cofactor evidence="8">
        <name>[4Fe-4S] cluster</name>
        <dbReference type="ChEBI" id="CHEBI:49883"/>
    </cofactor>
    <text evidence="8">Binds 2 [4Fe-4S] clusters per subunit.</text>
</comment>
<evidence type="ECO:0000256" key="1">
    <source>
        <dbReference type="ARBA" id="ARBA00022448"/>
    </source>
</evidence>
<dbReference type="Pfam" id="PF13375">
    <property type="entry name" value="RnfC_N"/>
    <property type="match status" value="1"/>
</dbReference>
<dbReference type="EC" id="7.-.-.-" evidence="8"/>
<dbReference type="Gene3D" id="3.40.50.11540">
    <property type="entry name" value="NADH-ubiquinone oxidoreductase 51kDa subunit"/>
    <property type="match status" value="1"/>
</dbReference>